<proteinExistence type="predicted"/>
<accession>A0A8S1GP59</accession>
<protein>
    <submittedName>
        <fullName evidence="2">Uncharacterized protein</fullName>
    </submittedName>
</protein>
<evidence type="ECO:0000256" key="1">
    <source>
        <dbReference type="SAM" id="MobiDB-lite"/>
    </source>
</evidence>
<dbReference type="EMBL" id="CAJGYM010000002">
    <property type="protein sequence ID" value="CAD6185447.1"/>
    <property type="molecule type" value="Genomic_DNA"/>
</dbReference>
<gene>
    <name evidence="2" type="ORF">CAUJ_LOCUS1366</name>
</gene>
<evidence type="ECO:0000313" key="2">
    <source>
        <dbReference type="EMBL" id="CAD6185447.1"/>
    </source>
</evidence>
<feature type="region of interest" description="Disordered" evidence="1">
    <location>
        <begin position="43"/>
        <end position="91"/>
    </location>
</feature>
<dbReference type="AlphaFoldDB" id="A0A8S1GP59"/>
<reference evidence="2" key="1">
    <citation type="submission" date="2020-10" db="EMBL/GenBank/DDBJ databases">
        <authorList>
            <person name="Kikuchi T."/>
        </authorList>
    </citation>
    <scope>NUCLEOTIDE SEQUENCE</scope>
    <source>
        <strain evidence="2">NKZ352</strain>
    </source>
</reference>
<sequence length="119" mass="13182">MAPVKIPPGKLNAASGKLNADFAAKLSLNLTAGPKIPIAKNAASAENKDFQSQRKIDPENVPNSTTATQDHWIKMLKSRPRKPKSLRDQKPSKDVGLQIFIFLNSSLCRFRNGYFAFTR</sequence>
<name>A0A8S1GP59_9PELO</name>
<keyword evidence="3" id="KW-1185">Reference proteome</keyword>
<feature type="compositionally biased region" description="Basic and acidic residues" evidence="1">
    <location>
        <begin position="46"/>
        <end position="58"/>
    </location>
</feature>
<comment type="caution">
    <text evidence="2">The sequence shown here is derived from an EMBL/GenBank/DDBJ whole genome shotgun (WGS) entry which is preliminary data.</text>
</comment>
<feature type="compositionally biased region" description="Basic residues" evidence="1">
    <location>
        <begin position="74"/>
        <end position="84"/>
    </location>
</feature>
<organism evidence="2 3">
    <name type="scientific">Caenorhabditis auriculariae</name>
    <dbReference type="NCBI Taxonomy" id="2777116"/>
    <lineage>
        <taxon>Eukaryota</taxon>
        <taxon>Metazoa</taxon>
        <taxon>Ecdysozoa</taxon>
        <taxon>Nematoda</taxon>
        <taxon>Chromadorea</taxon>
        <taxon>Rhabditida</taxon>
        <taxon>Rhabditina</taxon>
        <taxon>Rhabditomorpha</taxon>
        <taxon>Rhabditoidea</taxon>
        <taxon>Rhabditidae</taxon>
        <taxon>Peloderinae</taxon>
        <taxon>Caenorhabditis</taxon>
    </lineage>
</organism>
<dbReference type="Proteomes" id="UP000835052">
    <property type="component" value="Unassembled WGS sequence"/>
</dbReference>
<evidence type="ECO:0000313" key="3">
    <source>
        <dbReference type="Proteomes" id="UP000835052"/>
    </source>
</evidence>